<comment type="caution">
    <text evidence="1">The sequence shown here is derived from an EMBL/GenBank/DDBJ whole genome shotgun (WGS) entry which is preliminary data.</text>
</comment>
<dbReference type="EMBL" id="LAZR01040433">
    <property type="protein sequence ID" value="KKL14497.1"/>
    <property type="molecule type" value="Genomic_DNA"/>
</dbReference>
<proteinExistence type="predicted"/>
<name>A0A0F9BKZ0_9ZZZZ</name>
<dbReference type="AlphaFoldDB" id="A0A0F9BKZ0"/>
<feature type="non-terminal residue" evidence="1">
    <location>
        <position position="1"/>
    </location>
</feature>
<accession>A0A0F9BKZ0</accession>
<evidence type="ECO:0000313" key="1">
    <source>
        <dbReference type="EMBL" id="KKL14497.1"/>
    </source>
</evidence>
<reference evidence="1" key="1">
    <citation type="journal article" date="2015" name="Nature">
        <title>Complex archaea that bridge the gap between prokaryotes and eukaryotes.</title>
        <authorList>
            <person name="Spang A."/>
            <person name="Saw J.H."/>
            <person name="Jorgensen S.L."/>
            <person name="Zaremba-Niedzwiedzka K."/>
            <person name="Martijn J."/>
            <person name="Lind A.E."/>
            <person name="van Eijk R."/>
            <person name="Schleper C."/>
            <person name="Guy L."/>
            <person name="Ettema T.J."/>
        </authorList>
    </citation>
    <scope>NUCLEOTIDE SEQUENCE</scope>
</reference>
<gene>
    <name evidence="1" type="ORF">LCGC14_2515040</name>
</gene>
<organism evidence="1">
    <name type="scientific">marine sediment metagenome</name>
    <dbReference type="NCBI Taxonomy" id="412755"/>
    <lineage>
        <taxon>unclassified sequences</taxon>
        <taxon>metagenomes</taxon>
        <taxon>ecological metagenomes</taxon>
    </lineage>
</organism>
<protein>
    <submittedName>
        <fullName evidence="1">Uncharacterized protein</fullName>
    </submittedName>
</protein>
<sequence length="70" mass="7612">TGDMEKQVLHKSAYMGLGTKFLFAGFLEGVPEFLAGFYARVTDLSDVAVNTTENCGSLVFCPDDYVHDGD</sequence>